<accession>A0A834P7F1</accession>
<keyword evidence="2" id="KW-1185">Reference proteome</keyword>
<reference evidence="1" key="1">
    <citation type="journal article" date="2020" name="G3 (Bethesda)">
        <title>High-Quality Assemblies for Three Invasive Social Wasps from the &lt;i&gt;Vespula&lt;/i&gt; Genus.</title>
        <authorList>
            <person name="Harrop T.W.R."/>
            <person name="Guhlin J."/>
            <person name="McLaughlin G.M."/>
            <person name="Permina E."/>
            <person name="Stockwell P."/>
            <person name="Gilligan J."/>
            <person name="Le Lec M.F."/>
            <person name="Gruber M.A.M."/>
            <person name="Quinn O."/>
            <person name="Lovegrove M."/>
            <person name="Duncan E.J."/>
            <person name="Remnant E.J."/>
            <person name="Van Eeckhoven J."/>
            <person name="Graham B."/>
            <person name="Knapp R.A."/>
            <person name="Langford K.W."/>
            <person name="Kronenberg Z."/>
            <person name="Press M.O."/>
            <person name="Eacker S.M."/>
            <person name="Wilson-Rankin E.E."/>
            <person name="Purcell J."/>
            <person name="Lester P.J."/>
            <person name="Dearden P.K."/>
        </authorList>
    </citation>
    <scope>NUCLEOTIDE SEQUENCE</scope>
    <source>
        <strain evidence="1">Volc-1</strain>
    </source>
</reference>
<proteinExistence type="predicted"/>
<evidence type="ECO:0000313" key="2">
    <source>
        <dbReference type="Proteomes" id="UP000600918"/>
    </source>
</evidence>
<sequence length="166" mass="18878">MFKVKTVKLVEDKDNISTEELISPVLLDILNNLLLVKANINVFVLKNKLEDIPKDVIVSESNMIEMDLFQDLKALNSLKLTLYFGPLETDLVTNVNSLKNTIEPIVRTVFSQDQIHVALKFMTAGNHLRKDSSASENAYTAIIAFVIIGRTGNQYFVWYNEDMYGY</sequence>
<dbReference type="EMBL" id="JACSDY010000003">
    <property type="protein sequence ID" value="KAF7431482.1"/>
    <property type="molecule type" value="Genomic_DNA"/>
</dbReference>
<name>A0A834P7F1_VESPE</name>
<protein>
    <submittedName>
        <fullName evidence="1">Uncharacterized protein</fullName>
    </submittedName>
</protein>
<comment type="caution">
    <text evidence="1">The sequence shown here is derived from an EMBL/GenBank/DDBJ whole genome shotgun (WGS) entry which is preliminary data.</text>
</comment>
<dbReference type="AlphaFoldDB" id="A0A834P7F1"/>
<dbReference type="Proteomes" id="UP000600918">
    <property type="component" value="Unassembled WGS sequence"/>
</dbReference>
<organism evidence="1 2">
    <name type="scientific">Vespula pensylvanica</name>
    <name type="common">Western yellow jacket</name>
    <name type="synonym">Wasp</name>
    <dbReference type="NCBI Taxonomy" id="30213"/>
    <lineage>
        <taxon>Eukaryota</taxon>
        <taxon>Metazoa</taxon>
        <taxon>Ecdysozoa</taxon>
        <taxon>Arthropoda</taxon>
        <taxon>Hexapoda</taxon>
        <taxon>Insecta</taxon>
        <taxon>Pterygota</taxon>
        <taxon>Neoptera</taxon>
        <taxon>Endopterygota</taxon>
        <taxon>Hymenoptera</taxon>
        <taxon>Apocrita</taxon>
        <taxon>Aculeata</taxon>
        <taxon>Vespoidea</taxon>
        <taxon>Vespidae</taxon>
        <taxon>Vespinae</taxon>
        <taxon>Vespula</taxon>
    </lineage>
</organism>
<evidence type="ECO:0000313" key="1">
    <source>
        <dbReference type="EMBL" id="KAF7431482.1"/>
    </source>
</evidence>
<gene>
    <name evidence="1" type="ORF">H0235_004406</name>
</gene>